<accession>A0ABY9QL96</accession>
<dbReference type="Gene3D" id="1.10.150.280">
    <property type="entry name" value="AF1531-like domain"/>
    <property type="match status" value="1"/>
</dbReference>
<feature type="signal peptide" evidence="1">
    <location>
        <begin position="1"/>
        <end position="23"/>
    </location>
</feature>
<feature type="chain" id="PRO_5046369968" evidence="1">
    <location>
        <begin position="24"/>
        <end position="112"/>
    </location>
</feature>
<dbReference type="PANTHER" id="PTHR21180:SF32">
    <property type="entry name" value="ENDONUCLEASE_EXONUCLEASE_PHOSPHATASE FAMILY DOMAIN-CONTAINING PROTEIN 1"/>
    <property type="match status" value="1"/>
</dbReference>
<dbReference type="PANTHER" id="PTHR21180">
    <property type="entry name" value="ENDONUCLEASE/EXONUCLEASE/PHOSPHATASE FAMILY DOMAIN-CONTAINING PROTEIN 1"/>
    <property type="match status" value="1"/>
</dbReference>
<dbReference type="Pfam" id="PF12836">
    <property type="entry name" value="HHH_3"/>
    <property type="match status" value="1"/>
</dbReference>
<dbReference type="Proteomes" id="UP001183127">
    <property type="component" value="Chromosome"/>
</dbReference>
<dbReference type="EMBL" id="CP132921">
    <property type="protein sequence ID" value="WMW04813.1"/>
    <property type="molecule type" value="Genomic_DNA"/>
</dbReference>
<sequence length="112" mass="11804">MRNTVFSYLLSALFASLSLTANASSTPSAPTSNAPITVPHAAAGQSSLKIDLNSADAQVLQSQLDGIGRAKAEAIVAYREENGRFTSVDELLEVKGIGSSLLERNRGKLKVE</sequence>
<gene>
    <name evidence="2" type="ORF">RAH46_21170</name>
</gene>
<protein>
    <submittedName>
        <fullName evidence="2">Helix-hairpin-helix domain-containing protein</fullName>
    </submittedName>
</protein>
<dbReference type="InterPro" id="IPR004509">
    <property type="entry name" value="Competence_ComEA_HhH"/>
</dbReference>
<dbReference type="InterPro" id="IPR010994">
    <property type="entry name" value="RuvA_2-like"/>
</dbReference>
<evidence type="ECO:0000313" key="2">
    <source>
        <dbReference type="EMBL" id="WMW04813.1"/>
    </source>
</evidence>
<dbReference type="NCBIfam" id="TIGR00426">
    <property type="entry name" value="competence protein ComEA helix-hairpin-helix repeat region"/>
    <property type="match status" value="1"/>
</dbReference>
<keyword evidence="3" id="KW-1185">Reference proteome</keyword>
<keyword evidence="1" id="KW-0732">Signal</keyword>
<name>A0ABY9QL96_9PSED</name>
<reference evidence="2 3" key="1">
    <citation type="submission" date="2023-08" db="EMBL/GenBank/DDBJ databases">
        <title>Complete Genome Sequence of Pseudomonas entomophila TVIN A01.</title>
        <authorList>
            <person name="Shelke T."/>
            <person name="Mahar N.S."/>
            <person name="Gupta I."/>
            <person name="Gupta V."/>
        </authorList>
    </citation>
    <scope>NUCLEOTIDE SEQUENCE [LARGE SCALE GENOMIC DNA]</scope>
    <source>
        <strain evidence="2 3">TVIN-A01</strain>
    </source>
</reference>
<dbReference type="GeneID" id="32804758"/>
<evidence type="ECO:0000313" key="3">
    <source>
        <dbReference type="Proteomes" id="UP001183127"/>
    </source>
</evidence>
<dbReference type="RefSeq" id="WP_011532790.1">
    <property type="nucleotide sequence ID" value="NZ_CP132921.1"/>
</dbReference>
<evidence type="ECO:0000256" key="1">
    <source>
        <dbReference type="SAM" id="SignalP"/>
    </source>
</evidence>
<dbReference type="SUPFAM" id="SSF47781">
    <property type="entry name" value="RuvA domain 2-like"/>
    <property type="match status" value="1"/>
</dbReference>
<dbReference type="InterPro" id="IPR051675">
    <property type="entry name" value="Endo/Exo/Phosphatase_dom_1"/>
</dbReference>
<organism evidence="2 3">
    <name type="scientific">Pseudomonas entomophila</name>
    <dbReference type="NCBI Taxonomy" id="312306"/>
    <lineage>
        <taxon>Bacteria</taxon>
        <taxon>Pseudomonadati</taxon>
        <taxon>Pseudomonadota</taxon>
        <taxon>Gammaproteobacteria</taxon>
        <taxon>Pseudomonadales</taxon>
        <taxon>Pseudomonadaceae</taxon>
        <taxon>Pseudomonas</taxon>
    </lineage>
</organism>
<proteinExistence type="predicted"/>